<keyword evidence="1" id="KW-0614">Plasmid</keyword>
<proteinExistence type="predicted"/>
<dbReference type="Proteomes" id="UP000254508">
    <property type="component" value="Plasmid unnamed"/>
</dbReference>
<keyword evidence="2" id="KW-1185">Reference proteome</keyword>
<sequence length="82" mass="9048">MLTPDRIRACRADTGFSMMQAKRACQIADERFDGDDELGAAWMQADTLAVNVRGDRAAWNDQWARQKVATRKAASSDGEAEA</sequence>
<dbReference type="KEGG" id="err:DVR09_15440"/>
<reference evidence="1 2" key="1">
    <citation type="submission" date="2018-07" db="EMBL/GenBank/DDBJ databases">
        <title>Genome sequence of Erythrobacter strain YH-07, an antagonistic bacterium isolated from Yellow Sea.</title>
        <authorList>
            <person name="Tang T."/>
            <person name="Liu Q."/>
            <person name="Sun X."/>
        </authorList>
    </citation>
    <scope>NUCLEOTIDE SEQUENCE [LARGE SCALE GENOMIC DNA]</scope>
    <source>
        <strain evidence="1 2">YH-07</strain>
        <plasmid evidence="1 2">unnamed</plasmid>
    </source>
</reference>
<dbReference type="EMBL" id="CP031358">
    <property type="protein sequence ID" value="AXK43846.1"/>
    <property type="molecule type" value="Genomic_DNA"/>
</dbReference>
<evidence type="ECO:0000313" key="1">
    <source>
        <dbReference type="EMBL" id="AXK43846.1"/>
    </source>
</evidence>
<dbReference type="AlphaFoldDB" id="A0A345YIU4"/>
<geneLocation type="plasmid" evidence="1 2">
    <name>unnamed</name>
</geneLocation>
<accession>A0A345YIU4</accession>
<name>A0A345YIU4_9SPHN</name>
<organism evidence="1 2">
    <name type="scientific">Erythrobacter aureus</name>
    <dbReference type="NCBI Taxonomy" id="2182384"/>
    <lineage>
        <taxon>Bacteria</taxon>
        <taxon>Pseudomonadati</taxon>
        <taxon>Pseudomonadota</taxon>
        <taxon>Alphaproteobacteria</taxon>
        <taxon>Sphingomonadales</taxon>
        <taxon>Erythrobacteraceae</taxon>
        <taxon>Erythrobacter/Porphyrobacter group</taxon>
        <taxon>Erythrobacter</taxon>
    </lineage>
</organism>
<evidence type="ECO:0000313" key="2">
    <source>
        <dbReference type="Proteomes" id="UP000254508"/>
    </source>
</evidence>
<protein>
    <submittedName>
        <fullName evidence="1">Uncharacterized protein</fullName>
    </submittedName>
</protein>
<gene>
    <name evidence="1" type="ORF">DVR09_15440</name>
</gene>
<dbReference type="RefSeq" id="WP_115418159.1">
    <property type="nucleotide sequence ID" value="NZ_CP031358.1"/>
</dbReference>